<dbReference type="Proteomes" id="UP000217033">
    <property type="component" value="Unassembled WGS sequence"/>
</dbReference>
<feature type="transmembrane region" description="Helical" evidence="1">
    <location>
        <begin position="21"/>
        <end position="44"/>
    </location>
</feature>
<keyword evidence="1" id="KW-0472">Membrane</keyword>
<dbReference type="EMBL" id="NQMN01000002">
    <property type="protein sequence ID" value="PAF54779.1"/>
    <property type="molecule type" value="Genomic_DNA"/>
</dbReference>
<feature type="transmembrane region" description="Helical" evidence="1">
    <location>
        <begin position="64"/>
        <end position="88"/>
    </location>
</feature>
<keyword evidence="3" id="KW-1185">Reference proteome</keyword>
<reference evidence="2" key="1">
    <citation type="submission" date="2017-08" db="EMBL/GenBank/DDBJ databases">
        <authorList>
            <person name="Alvarez-Ponce D."/>
            <person name="Weitzman C.L."/>
            <person name="Tillett R.L."/>
            <person name="Sandmeier F.C."/>
            <person name="Tracy C.R."/>
        </authorList>
    </citation>
    <scope>NUCLEOTIDE SEQUENCE [LARGE SCALE GENOMIC DNA]</scope>
    <source>
        <strain evidence="2">PS6</strain>
    </source>
</reference>
<gene>
    <name evidence="2" type="ORF">CJF60_03515</name>
</gene>
<evidence type="ECO:0000313" key="2">
    <source>
        <dbReference type="EMBL" id="PAF54779.1"/>
    </source>
</evidence>
<proteinExistence type="predicted"/>
<dbReference type="RefSeq" id="WP_084232785.1">
    <property type="nucleotide sequence ID" value="NZ_CP166874.1"/>
</dbReference>
<keyword evidence="1" id="KW-0812">Transmembrane</keyword>
<evidence type="ECO:0000256" key="1">
    <source>
        <dbReference type="SAM" id="Phobius"/>
    </source>
</evidence>
<name>A0ABX4H4G7_9BACT</name>
<organism evidence="2 3">
    <name type="scientific">Mycoplasmopsis agassizii</name>
    <dbReference type="NCBI Taxonomy" id="33922"/>
    <lineage>
        <taxon>Bacteria</taxon>
        <taxon>Bacillati</taxon>
        <taxon>Mycoplasmatota</taxon>
        <taxon>Mycoplasmoidales</taxon>
        <taxon>Metamycoplasmataceae</taxon>
        <taxon>Mycoplasmopsis</taxon>
    </lineage>
</organism>
<evidence type="ECO:0000313" key="3">
    <source>
        <dbReference type="Proteomes" id="UP000217033"/>
    </source>
</evidence>
<comment type="caution">
    <text evidence="2">The sequence shown here is derived from an EMBL/GenBank/DDBJ whole genome shotgun (WGS) entry which is preliminary data.</text>
</comment>
<sequence>MKNLNYSGLKKVAWAYLGTRIAITVLGWIFLITLIINYLSLVASLNLENPDYVINSSDVALRVFFVYIAGYVILTLLLIGLGIANFALTLVLWSKLSYYPRGMFDTAKTLVILSLFFFPLILGSVALHKINSAIRDEVSSESDEEDLITKAREMKNNK</sequence>
<feature type="transmembrane region" description="Helical" evidence="1">
    <location>
        <begin position="109"/>
        <end position="127"/>
    </location>
</feature>
<keyword evidence="1" id="KW-1133">Transmembrane helix</keyword>
<protein>
    <submittedName>
        <fullName evidence="2">Uncharacterized protein</fullName>
    </submittedName>
</protein>
<accession>A0ABX4H4G7</accession>